<dbReference type="PANTHER" id="PTHR24241">
    <property type="entry name" value="NEUROPEPTIDE RECEPTOR-RELATED G-PROTEIN COUPLED RECEPTOR"/>
    <property type="match status" value="1"/>
</dbReference>
<evidence type="ECO:0000313" key="10">
    <source>
        <dbReference type="Proteomes" id="UP000886611"/>
    </source>
</evidence>
<evidence type="ECO:0000259" key="8">
    <source>
        <dbReference type="PROSITE" id="PS50262"/>
    </source>
</evidence>
<dbReference type="Proteomes" id="UP000886611">
    <property type="component" value="Unassembled WGS sequence"/>
</dbReference>
<keyword evidence="10" id="KW-1185">Reference proteome</keyword>
<feature type="transmembrane region" description="Helical" evidence="7">
    <location>
        <begin position="82"/>
        <end position="103"/>
    </location>
</feature>
<dbReference type="InterPro" id="IPR018586">
    <property type="entry name" value="Brinker_DNA-bd"/>
</dbReference>
<evidence type="ECO:0000256" key="3">
    <source>
        <dbReference type="ARBA" id="ARBA00022692"/>
    </source>
</evidence>
<dbReference type="InterPro" id="IPR017452">
    <property type="entry name" value="GPCR_Rhodpsn_7TM"/>
</dbReference>
<feature type="domain" description="G-protein coupled receptors family 1 profile" evidence="8">
    <location>
        <begin position="70"/>
        <end position="201"/>
    </location>
</feature>
<dbReference type="PANTHER" id="PTHR24241:SF119">
    <property type="entry name" value="PYROGLUTAMYLATED RF-AMIDE PEPTIDE RECEPTOR"/>
    <property type="match status" value="1"/>
</dbReference>
<dbReference type="GO" id="GO:0005886">
    <property type="term" value="C:plasma membrane"/>
    <property type="evidence" value="ECO:0007669"/>
    <property type="project" value="UniProtKB-SubCell"/>
</dbReference>
<dbReference type="Pfam" id="PF09607">
    <property type="entry name" value="BrkDBD"/>
    <property type="match status" value="1"/>
</dbReference>
<dbReference type="GO" id="GO:0004930">
    <property type="term" value="F:G protein-coupled receptor activity"/>
    <property type="evidence" value="ECO:0007669"/>
    <property type="project" value="InterPro"/>
</dbReference>
<evidence type="ECO:0000256" key="4">
    <source>
        <dbReference type="ARBA" id="ARBA00022989"/>
    </source>
</evidence>
<dbReference type="SUPFAM" id="SSF81321">
    <property type="entry name" value="Family A G protein-coupled receptor-like"/>
    <property type="match status" value="1"/>
</dbReference>
<dbReference type="Gene3D" id="1.20.1070.10">
    <property type="entry name" value="Rhodopsin 7-helix transmembrane proteins"/>
    <property type="match status" value="1"/>
</dbReference>
<dbReference type="EMBL" id="JAATIS010001721">
    <property type="protein sequence ID" value="KAG2466017.1"/>
    <property type="molecule type" value="Genomic_DNA"/>
</dbReference>
<dbReference type="Pfam" id="PF00001">
    <property type="entry name" value="7tm_1"/>
    <property type="match status" value="1"/>
</dbReference>
<comment type="caution">
    <text evidence="9">The sequence shown here is derived from an EMBL/GenBank/DDBJ whole genome shotgun (WGS) entry which is preliminary data.</text>
</comment>
<comment type="subcellular location">
    <subcellularLocation>
        <location evidence="1">Cell membrane</location>
        <topology evidence="1">Multi-pass membrane protein</topology>
    </subcellularLocation>
</comment>
<dbReference type="SUPFAM" id="SSF46689">
    <property type="entry name" value="Homeodomain-like"/>
    <property type="match status" value="1"/>
</dbReference>
<keyword evidence="4 7" id="KW-1133">Transmembrane helix</keyword>
<evidence type="ECO:0000256" key="2">
    <source>
        <dbReference type="ARBA" id="ARBA00022475"/>
    </source>
</evidence>
<evidence type="ECO:0000256" key="7">
    <source>
        <dbReference type="SAM" id="Phobius"/>
    </source>
</evidence>
<keyword evidence="5 7" id="KW-0472">Membrane</keyword>
<dbReference type="InterPro" id="IPR009057">
    <property type="entry name" value="Homeodomain-like_sf"/>
</dbReference>
<reference evidence="9 10" key="1">
    <citation type="journal article" date="2021" name="Cell">
        <title>Tracing the genetic footprints of vertebrate landing in non-teleost ray-finned fishes.</title>
        <authorList>
            <person name="Bi X."/>
            <person name="Wang K."/>
            <person name="Yang L."/>
            <person name="Pan H."/>
            <person name="Jiang H."/>
            <person name="Wei Q."/>
            <person name="Fang M."/>
            <person name="Yu H."/>
            <person name="Zhu C."/>
            <person name="Cai Y."/>
            <person name="He Y."/>
            <person name="Gan X."/>
            <person name="Zeng H."/>
            <person name="Yu D."/>
            <person name="Zhu Y."/>
            <person name="Jiang H."/>
            <person name="Qiu Q."/>
            <person name="Yang H."/>
            <person name="Zhang Y.E."/>
            <person name="Wang W."/>
            <person name="Zhu M."/>
            <person name="He S."/>
            <person name="Zhang G."/>
        </authorList>
    </citation>
    <scope>NUCLEOTIDE SEQUENCE [LARGE SCALE GENOMIC DNA]</scope>
    <source>
        <strain evidence="9">Bchr_013</strain>
    </source>
</reference>
<accession>A0A8X8BTJ8</accession>
<keyword evidence="2" id="KW-1003">Cell membrane</keyword>
<gene>
    <name evidence="9" type="primary">Qrfpr_1</name>
    <name evidence="9" type="ORF">GTO96_0016613</name>
</gene>
<organism evidence="9 10">
    <name type="scientific">Polypterus senegalus</name>
    <name type="common">Senegal bichir</name>
    <dbReference type="NCBI Taxonomy" id="55291"/>
    <lineage>
        <taxon>Eukaryota</taxon>
        <taxon>Metazoa</taxon>
        <taxon>Chordata</taxon>
        <taxon>Craniata</taxon>
        <taxon>Vertebrata</taxon>
        <taxon>Euteleostomi</taxon>
        <taxon>Actinopterygii</taxon>
        <taxon>Polypteriformes</taxon>
        <taxon>Polypteridae</taxon>
        <taxon>Polypterus</taxon>
    </lineage>
</organism>
<dbReference type="PRINTS" id="PR00237">
    <property type="entry name" value="GPCRRHODOPSN"/>
</dbReference>
<dbReference type="GO" id="GO:0032870">
    <property type="term" value="P:cellular response to hormone stimulus"/>
    <property type="evidence" value="ECO:0007669"/>
    <property type="project" value="TreeGrafter"/>
</dbReference>
<keyword evidence="6" id="KW-0675">Receptor</keyword>
<dbReference type="InterPro" id="IPR000276">
    <property type="entry name" value="GPCR_Rhodpsn"/>
</dbReference>
<feature type="transmembrane region" description="Helical" evidence="7">
    <location>
        <begin position="140"/>
        <end position="161"/>
    </location>
</feature>
<feature type="non-terminal residue" evidence="9">
    <location>
        <position position="1"/>
    </location>
</feature>
<dbReference type="AlphaFoldDB" id="A0A8X8BTJ8"/>
<feature type="non-terminal residue" evidence="9">
    <location>
        <position position="387"/>
    </location>
</feature>
<evidence type="ECO:0000256" key="5">
    <source>
        <dbReference type="ARBA" id="ARBA00023136"/>
    </source>
</evidence>
<proteinExistence type="predicted"/>
<protein>
    <submittedName>
        <fullName evidence="9">QRFPR protein</fullName>
    </submittedName>
</protein>
<dbReference type="PROSITE" id="PS50262">
    <property type="entry name" value="G_PROTEIN_RECEP_F1_2"/>
    <property type="match status" value="1"/>
</dbReference>
<evidence type="ECO:0000256" key="6">
    <source>
        <dbReference type="ARBA" id="ARBA00023170"/>
    </source>
</evidence>
<keyword evidence="3 7" id="KW-0812">Transmembrane</keyword>
<evidence type="ECO:0000256" key="1">
    <source>
        <dbReference type="ARBA" id="ARBA00004651"/>
    </source>
</evidence>
<name>A0A8X8BTJ8_POLSE</name>
<feature type="transmembrane region" description="Helical" evidence="7">
    <location>
        <begin position="181"/>
        <end position="204"/>
    </location>
</feature>
<evidence type="ECO:0000313" key="9">
    <source>
        <dbReference type="EMBL" id="KAG2466017.1"/>
    </source>
</evidence>
<sequence length="387" mass="44336">MEPNRAELKNSMSHAALWKSEALLQPTGAAILHSGRDNALCTLCPPVLPFRECPGQVKYDFLYDQHYICCLEKWIGPSHQKIYTTFILVILFLLPLTLMLILYSKIGYELWVRKKVGDISVLQTIHGKEMGKIARKKKRAIMMMVTVVVLFTVCWAPFHVIHMKIEYSSFENEYDEVTIKMVFAVVHVVGFFNSICNPIVYAFMNENFKKNFLSALCFCALKDGTMSFRRQHNSGCTSLSQPRLGFTQRDNLVDESKKDFAEGNIEVRFLEQPFPIRNSARCMTLFVSEVTVHPQNLVSSFSMDSSKHLRSFTAGEKLKVILEAEKIGNQAAGRKYGVPESCVRDWRRKKEKLSSCNKNRRAFRRKCTLNTSYTITTCVENGAKRFS</sequence>
<dbReference type="GO" id="GO:0042277">
    <property type="term" value="F:peptide binding"/>
    <property type="evidence" value="ECO:0007669"/>
    <property type="project" value="TreeGrafter"/>
</dbReference>